<reference evidence="3" key="1">
    <citation type="submission" date="2020-08" db="EMBL/GenBank/DDBJ databases">
        <title>Genome public.</title>
        <authorList>
            <person name="Liu C."/>
            <person name="Sun Q."/>
        </authorList>
    </citation>
    <scope>NUCLEOTIDE SEQUENCE</scope>
    <source>
        <strain evidence="3">NSJ-63</strain>
    </source>
</reference>
<sequence>MPTIGGKKAAILCLLEILRRYSDIDHPLSMHQLIHYLHQNYGISAERKSVSRNISLLLEMGMDISTYEENHRGYFLREREFDNLELRILIDSVMTSRYIPESDAKRLIHKLESLGSIYFRHQVRHVHSLPSWPHQHNKAFFFNLDLINEAIDLGQKISFTYNQYGTDGRLHPVRRNFIVSPYALIAANTQYYLVANYAKYDNLSHYRVDQITEITILPEENRPIRELPHCPDAIDIGKYAQEHFLMYGGAPERVVLKMDISCAGDVVDVFGANAQMQPLDETHMKVILNVAPEGIRYFIWQFGWHCEVLEPASLRNTIREDLESIMEKYREN</sequence>
<accession>A0A926HWC2</accession>
<dbReference type="Pfam" id="PF25583">
    <property type="entry name" value="WCX"/>
    <property type="match status" value="1"/>
</dbReference>
<name>A0A926HWC2_9FIRM</name>
<proteinExistence type="predicted"/>
<dbReference type="InterPro" id="IPR051534">
    <property type="entry name" value="CBASS_pafABC_assoc_protein"/>
</dbReference>
<evidence type="ECO:0000313" key="3">
    <source>
        <dbReference type="EMBL" id="MBC8538203.1"/>
    </source>
</evidence>
<dbReference type="EMBL" id="JACRSS010000001">
    <property type="protein sequence ID" value="MBC8538203.1"/>
    <property type="molecule type" value="Genomic_DNA"/>
</dbReference>
<evidence type="ECO:0000313" key="4">
    <source>
        <dbReference type="Proteomes" id="UP000617951"/>
    </source>
</evidence>
<evidence type="ECO:0000259" key="1">
    <source>
        <dbReference type="Pfam" id="PF13280"/>
    </source>
</evidence>
<protein>
    <submittedName>
        <fullName evidence="3">WYL domain-containing protein</fullName>
    </submittedName>
</protein>
<feature type="domain" description="WYL" evidence="1">
    <location>
        <begin position="144"/>
        <end position="216"/>
    </location>
</feature>
<dbReference type="PANTHER" id="PTHR34580:SF1">
    <property type="entry name" value="PROTEIN PAFC"/>
    <property type="match status" value="1"/>
</dbReference>
<gene>
    <name evidence="3" type="ORF">H8693_04565</name>
</gene>
<dbReference type="InterPro" id="IPR057727">
    <property type="entry name" value="WCX_dom"/>
</dbReference>
<dbReference type="PANTHER" id="PTHR34580">
    <property type="match status" value="1"/>
</dbReference>
<comment type="caution">
    <text evidence="3">The sequence shown here is derived from an EMBL/GenBank/DDBJ whole genome shotgun (WGS) entry which is preliminary data.</text>
</comment>
<feature type="domain" description="WCX" evidence="2">
    <location>
        <begin position="252"/>
        <end position="325"/>
    </location>
</feature>
<dbReference type="PROSITE" id="PS52050">
    <property type="entry name" value="WYL"/>
    <property type="match status" value="1"/>
</dbReference>
<dbReference type="Pfam" id="PF13280">
    <property type="entry name" value="WYL"/>
    <property type="match status" value="1"/>
</dbReference>
<dbReference type="InterPro" id="IPR026881">
    <property type="entry name" value="WYL_dom"/>
</dbReference>
<dbReference type="Proteomes" id="UP000617951">
    <property type="component" value="Unassembled WGS sequence"/>
</dbReference>
<dbReference type="RefSeq" id="WP_249279971.1">
    <property type="nucleotide sequence ID" value="NZ_JACRSS010000001.1"/>
</dbReference>
<keyword evidence="4" id="KW-1185">Reference proteome</keyword>
<evidence type="ECO:0000259" key="2">
    <source>
        <dbReference type="Pfam" id="PF25583"/>
    </source>
</evidence>
<dbReference type="AlphaFoldDB" id="A0A926HWC2"/>
<organism evidence="3 4">
    <name type="scientific">Guopingia tenuis</name>
    <dbReference type="NCBI Taxonomy" id="2763656"/>
    <lineage>
        <taxon>Bacteria</taxon>
        <taxon>Bacillati</taxon>
        <taxon>Bacillota</taxon>
        <taxon>Clostridia</taxon>
        <taxon>Christensenellales</taxon>
        <taxon>Christensenellaceae</taxon>
        <taxon>Guopingia</taxon>
    </lineage>
</organism>